<dbReference type="Pfam" id="PF02021">
    <property type="entry name" value="UPF0102"/>
    <property type="match status" value="1"/>
</dbReference>
<reference evidence="4" key="1">
    <citation type="submission" date="2016-01" db="EMBL/GenBank/DDBJ databases">
        <authorList>
            <person name="Mitreva M."/>
            <person name="Pepin K.H."/>
            <person name="Mihindukulasuriya K.A."/>
            <person name="Fulton R."/>
            <person name="Fronick C."/>
            <person name="O'Laughlin M."/>
            <person name="Miner T."/>
            <person name="Herter B."/>
            <person name="Rosa B.A."/>
            <person name="Cordes M."/>
            <person name="Tomlinson C."/>
            <person name="Wollam A."/>
            <person name="Palsikar V.B."/>
            <person name="Mardis E.R."/>
            <person name="Wilson R.K."/>
        </authorList>
    </citation>
    <scope>NUCLEOTIDE SEQUENCE [LARGE SCALE GENOMIC DNA]</scope>
    <source>
        <strain evidence="4">DNF00896</strain>
    </source>
</reference>
<gene>
    <name evidence="3" type="ORF">HMPREF1866_02449</name>
</gene>
<dbReference type="CDD" id="cd20736">
    <property type="entry name" value="PoNe_Nuclease"/>
    <property type="match status" value="1"/>
</dbReference>
<evidence type="ECO:0000256" key="1">
    <source>
        <dbReference type="ARBA" id="ARBA00006738"/>
    </source>
</evidence>
<dbReference type="PANTHER" id="PTHR34039">
    <property type="entry name" value="UPF0102 PROTEIN YRAN"/>
    <property type="match status" value="1"/>
</dbReference>
<dbReference type="EMBL" id="LSDA01000137">
    <property type="protein sequence ID" value="KXB53935.1"/>
    <property type="molecule type" value="Genomic_DNA"/>
</dbReference>
<dbReference type="NCBIfam" id="NF009150">
    <property type="entry name" value="PRK12497.1-3"/>
    <property type="match status" value="1"/>
</dbReference>
<dbReference type="OrthoDB" id="9802516at2"/>
<dbReference type="Gene3D" id="3.40.1350.10">
    <property type="match status" value="1"/>
</dbReference>
<comment type="similarity">
    <text evidence="1 2">Belongs to the UPF0102 family.</text>
</comment>
<dbReference type="RefSeq" id="WP_060932021.1">
    <property type="nucleotide sequence ID" value="NZ_KQ959847.1"/>
</dbReference>
<evidence type="ECO:0000313" key="3">
    <source>
        <dbReference type="EMBL" id="KXB53935.1"/>
    </source>
</evidence>
<dbReference type="NCBIfam" id="TIGR00252">
    <property type="entry name" value="YraN family protein"/>
    <property type="match status" value="1"/>
</dbReference>
<dbReference type="GO" id="GO:0003676">
    <property type="term" value="F:nucleic acid binding"/>
    <property type="evidence" value="ECO:0007669"/>
    <property type="project" value="InterPro"/>
</dbReference>
<dbReference type="PANTHER" id="PTHR34039:SF1">
    <property type="entry name" value="UPF0102 PROTEIN YRAN"/>
    <property type="match status" value="1"/>
</dbReference>
<dbReference type="SUPFAM" id="SSF52980">
    <property type="entry name" value="Restriction endonuclease-like"/>
    <property type="match status" value="1"/>
</dbReference>
<dbReference type="PATRIC" id="fig|467210.3.peg.2423"/>
<keyword evidence="4" id="KW-1185">Reference proteome</keyword>
<sequence>MNKRKIGSLGEDMAVKFLKSRGVKILERNYQNRFGEIDIIAREDNTLLFIEVKYRKNESFGYPLEAVDFKKRQKIKNMASFFLNENHYFNMNIRFDCIGIMGSNIDWVKGAFY</sequence>
<dbReference type="InterPro" id="IPR003509">
    <property type="entry name" value="UPF0102_YraN-like"/>
</dbReference>
<dbReference type="InterPro" id="IPR011856">
    <property type="entry name" value="tRNA_endonuc-like_dom_sf"/>
</dbReference>
<evidence type="ECO:0000256" key="2">
    <source>
        <dbReference type="HAMAP-Rule" id="MF_00048"/>
    </source>
</evidence>
<dbReference type="AlphaFoldDB" id="A0A133ZET6"/>
<dbReference type="STRING" id="467210.HMPREF1866_02449"/>
<dbReference type="Proteomes" id="UP000070394">
    <property type="component" value="Unassembled WGS sequence"/>
</dbReference>
<accession>A0A133ZET6</accession>
<dbReference type="InterPro" id="IPR011335">
    <property type="entry name" value="Restrct_endonuc-II-like"/>
</dbReference>
<proteinExistence type="inferred from homology"/>
<name>A0A133ZET6_9FIRM</name>
<dbReference type="HAMAP" id="MF_00048">
    <property type="entry name" value="UPF0102"/>
    <property type="match status" value="1"/>
</dbReference>
<evidence type="ECO:0000313" key="4">
    <source>
        <dbReference type="Proteomes" id="UP000070394"/>
    </source>
</evidence>
<protein>
    <recommendedName>
        <fullName evidence="2">UPF0102 protein HMPREF1866_02449</fullName>
    </recommendedName>
</protein>
<comment type="caution">
    <text evidence="3">The sequence shown here is derived from an EMBL/GenBank/DDBJ whole genome shotgun (WGS) entry which is preliminary data.</text>
</comment>
<organism evidence="3 4">
    <name type="scientific">Lachnoanaerobaculum saburreum</name>
    <dbReference type="NCBI Taxonomy" id="467210"/>
    <lineage>
        <taxon>Bacteria</taxon>
        <taxon>Bacillati</taxon>
        <taxon>Bacillota</taxon>
        <taxon>Clostridia</taxon>
        <taxon>Lachnospirales</taxon>
        <taxon>Lachnospiraceae</taxon>
        <taxon>Lachnoanaerobaculum</taxon>
    </lineage>
</organism>